<dbReference type="InterPro" id="IPR018637">
    <property type="entry name" value="DUF2059"/>
</dbReference>
<feature type="domain" description="DUF2059" evidence="3">
    <location>
        <begin position="95"/>
        <end position="152"/>
    </location>
</feature>
<dbReference type="HOGENOM" id="CLU_108027_0_0_5"/>
<feature type="region of interest" description="Disordered" evidence="1">
    <location>
        <begin position="163"/>
        <end position="189"/>
    </location>
</feature>
<dbReference type="Pfam" id="PF09832">
    <property type="entry name" value="DUF2059"/>
    <property type="match status" value="1"/>
</dbReference>
<evidence type="ECO:0000313" key="5">
    <source>
        <dbReference type="EMBL" id="TDR35030.1"/>
    </source>
</evidence>
<dbReference type="EMBL" id="SNZF01000011">
    <property type="protein sequence ID" value="TDR35030.1"/>
    <property type="molecule type" value="Genomic_DNA"/>
</dbReference>
<dbReference type="eggNOG" id="COG3184">
    <property type="taxonomic scope" value="Bacteria"/>
</dbReference>
<organism evidence="4 6">
    <name type="scientific">Aquamicrobium defluvii</name>
    <dbReference type="NCBI Taxonomy" id="69279"/>
    <lineage>
        <taxon>Bacteria</taxon>
        <taxon>Pseudomonadati</taxon>
        <taxon>Pseudomonadota</taxon>
        <taxon>Alphaproteobacteria</taxon>
        <taxon>Hyphomicrobiales</taxon>
        <taxon>Phyllobacteriaceae</taxon>
        <taxon>Aquamicrobium</taxon>
    </lineage>
</organism>
<proteinExistence type="predicted"/>
<comment type="caution">
    <text evidence="4">The sequence shown here is derived from an EMBL/GenBank/DDBJ whole genome shotgun (WGS) entry which is preliminary data.</text>
</comment>
<dbReference type="EMBL" id="JENY01000010">
    <property type="protein sequence ID" value="EXL08962.1"/>
    <property type="molecule type" value="Genomic_DNA"/>
</dbReference>
<evidence type="ECO:0000313" key="4">
    <source>
        <dbReference type="EMBL" id="EXL08962.1"/>
    </source>
</evidence>
<dbReference type="OrthoDB" id="5510290at2"/>
<evidence type="ECO:0000259" key="3">
    <source>
        <dbReference type="Pfam" id="PF09832"/>
    </source>
</evidence>
<dbReference type="STRING" id="69279.BG36_02580"/>
<accession>A0A011TXS9</accession>
<reference evidence="4 6" key="1">
    <citation type="submission" date="2014-02" db="EMBL/GenBank/DDBJ databases">
        <title>Aquamicrobium defluvii Genome sequencing.</title>
        <authorList>
            <person name="Wang X."/>
        </authorList>
    </citation>
    <scope>NUCLEOTIDE SEQUENCE [LARGE SCALE GENOMIC DNA]</scope>
    <source>
        <strain evidence="4 6">W13Z1</strain>
    </source>
</reference>
<dbReference type="Proteomes" id="UP000019849">
    <property type="component" value="Unassembled WGS sequence"/>
</dbReference>
<dbReference type="AlphaFoldDB" id="A0A011TXS9"/>
<keyword evidence="2" id="KW-0732">Signal</keyword>
<feature type="signal peptide" evidence="2">
    <location>
        <begin position="1"/>
        <end position="28"/>
    </location>
</feature>
<evidence type="ECO:0000313" key="6">
    <source>
        <dbReference type="Proteomes" id="UP000019849"/>
    </source>
</evidence>
<dbReference type="RefSeq" id="WP_035025876.1">
    <property type="nucleotide sequence ID" value="NZ_KK073884.1"/>
</dbReference>
<gene>
    <name evidence="4" type="ORF">BG36_02580</name>
    <name evidence="5" type="ORF">DES43_11131</name>
</gene>
<name>A0A011TXS9_9HYPH</name>
<dbReference type="PATRIC" id="fig|69279.3.peg.1920"/>
<reference evidence="5 7" key="2">
    <citation type="submission" date="2019-03" db="EMBL/GenBank/DDBJ databases">
        <title>Genomic Encyclopedia of Type Strains, Phase IV (KMG-IV): sequencing the most valuable type-strain genomes for metagenomic binning, comparative biology and taxonomic classification.</title>
        <authorList>
            <person name="Goeker M."/>
        </authorList>
    </citation>
    <scope>NUCLEOTIDE SEQUENCE [LARGE SCALE GENOMIC DNA]</scope>
    <source>
        <strain evidence="5 7">DSM 11603</strain>
    </source>
</reference>
<dbReference type="Proteomes" id="UP000294958">
    <property type="component" value="Unassembled WGS sequence"/>
</dbReference>
<keyword evidence="7" id="KW-1185">Reference proteome</keyword>
<evidence type="ECO:0000256" key="1">
    <source>
        <dbReference type="SAM" id="MobiDB-lite"/>
    </source>
</evidence>
<sequence>MKFQNRIRHLAAAVAATVALAVAMPAFAQEISESHLKAARDAVASINATDSFDGILPQAAAALQASLIQKNPNLQELISSTVSAKALELASRRADLEREAATAYAKVFSEEDLNAIAAFYNSAAGKKLLESGPIVSRELVRAAEIWQNGIARDLAQQVGEALQSASGAQVQPADGTEAPAEGQAPASGN</sequence>
<evidence type="ECO:0000313" key="7">
    <source>
        <dbReference type="Proteomes" id="UP000294958"/>
    </source>
</evidence>
<evidence type="ECO:0000256" key="2">
    <source>
        <dbReference type="SAM" id="SignalP"/>
    </source>
</evidence>
<protein>
    <recommendedName>
        <fullName evidence="3">DUF2059 domain-containing protein</fullName>
    </recommendedName>
</protein>
<feature type="chain" id="PRO_5044537600" description="DUF2059 domain-containing protein" evidence="2">
    <location>
        <begin position="29"/>
        <end position="189"/>
    </location>
</feature>